<dbReference type="PANTHER" id="PTHR34308">
    <property type="entry name" value="COBALAMIN BIOSYNTHESIS PROTEIN CBIB"/>
    <property type="match status" value="1"/>
</dbReference>
<sequence length="321" mass="32896">MSARAAGLLAGYLADRLLGDPRRGHPVAGLGRLAAALEGRVYADSRARGAVYTGLIVGGSAAVGVAAERACRGRPIAKGVATAAVTWVVLGGRSLEREALAAQKALARAEHGEAPELEDARRQVGRIVGRDTGALHTDGIARATVETLAENTSDAVVAPLVWGALAGVPGLLAYRAANTLDAMVGYRSERYARFGWASARLDDLLNLPGARLTGLLVMAAAPPRAPAAWATWRADARSHPSPNAGIPEATVAGTLGVRLGGTNHYPGGVVEHRAVLGSGRPPTADDITAAVRITRRVGLVAALVCASLAEVVARAGTVPDH</sequence>
<dbReference type="HAMAP" id="MF_00024">
    <property type="entry name" value="CobD_CbiB"/>
    <property type="match status" value="1"/>
</dbReference>
<evidence type="ECO:0000256" key="8">
    <source>
        <dbReference type="ARBA" id="ARBA00023136"/>
    </source>
</evidence>
<reference evidence="10 11" key="1">
    <citation type="submission" date="2019-06" db="EMBL/GenBank/DDBJ databases">
        <title>Sequencing the genomes of 1000 actinobacteria strains.</title>
        <authorList>
            <person name="Klenk H.-P."/>
        </authorList>
    </citation>
    <scope>NUCLEOTIDE SEQUENCE [LARGE SCALE GENOMIC DNA]</scope>
    <source>
        <strain evidence="10 11">DSM 18935</strain>
    </source>
</reference>
<evidence type="ECO:0000313" key="10">
    <source>
        <dbReference type="EMBL" id="TWD16692.1"/>
    </source>
</evidence>
<dbReference type="InterPro" id="IPR004485">
    <property type="entry name" value="Cobalamin_biosynth_CobD/CbiB"/>
</dbReference>
<keyword evidence="4 9" id="KW-1003">Cell membrane</keyword>
<name>A0A560WG80_9MICO</name>
<accession>A0A560WG80</accession>
<dbReference type="GO" id="GO:0048472">
    <property type="term" value="F:threonine-phosphate decarboxylase activity"/>
    <property type="evidence" value="ECO:0007669"/>
    <property type="project" value="InterPro"/>
</dbReference>
<keyword evidence="5 9" id="KW-0169">Cobalamin biosynthesis</keyword>
<comment type="pathway">
    <text evidence="2 9">Cofactor biosynthesis; adenosylcobalamin biosynthesis.</text>
</comment>
<dbReference type="NCBIfam" id="TIGR00380">
    <property type="entry name" value="cobal_cbiB"/>
    <property type="match status" value="1"/>
</dbReference>
<keyword evidence="7 9" id="KW-1133">Transmembrane helix</keyword>
<evidence type="ECO:0000256" key="5">
    <source>
        <dbReference type="ARBA" id="ARBA00022573"/>
    </source>
</evidence>
<dbReference type="AlphaFoldDB" id="A0A560WG80"/>
<comment type="similarity">
    <text evidence="3 9">Belongs to the CobD/CbiB family.</text>
</comment>
<dbReference type="EMBL" id="VIUW01000001">
    <property type="protein sequence ID" value="TWD16692.1"/>
    <property type="molecule type" value="Genomic_DNA"/>
</dbReference>
<keyword evidence="11" id="KW-1185">Reference proteome</keyword>
<dbReference type="GO" id="GO:0009236">
    <property type="term" value="P:cobalamin biosynthetic process"/>
    <property type="evidence" value="ECO:0007669"/>
    <property type="project" value="UniProtKB-UniRule"/>
</dbReference>
<dbReference type="NCBIfam" id="NF002276">
    <property type="entry name" value="PRK01209.1-4"/>
    <property type="match status" value="1"/>
</dbReference>
<keyword evidence="8 9" id="KW-0472">Membrane</keyword>
<evidence type="ECO:0000256" key="3">
    <source>
        <dbReference type="ARBA" id="ARBA00006263"/>
    </source>
</evidence>
<evidence type="ECO:0000256" key="6">
    <source>
        <dbReference type="ARBA" id="ARBA00022692"/>
    </source>
</evidence>
<comment type="caution">
    <text evidence="10">The sequence shown here is derived from an EMBL/GenBank/DDBJ whole genome shotgun (WGS) entry which is preliminary data.</text>
</comment>
<dbReference type="RefSeq" id="WP_211356448.1">
    <property type="nucleotide sequence ID" value="NZ_BAAAYT010000001.1"/>
</dbReference>
<dbReference type="Proteomes" id="UP000315628">
    <property type="component" value="Unassembled WGS sequence"/>
</dbReference>
<dbReference type="Pfam" id="PF03186">
    <property type="entry name" value="CobD_Cbib"/>
    <property type="match status" value="1"/>
</dbReference>
<organism evidence="10 11">
    <name type="scientific">Marihabitans asiaticum</name>
    <dbReference type="NCBI Taxonomy" id="415218"/>
    <lineage>
        <taxon>Bacteria</taxon>
        <taxon>Bacillati</taxon>
        <taxon>Actinomycetota</taxon>
        <taxon>Actinomycetes</taxon>
        <taxon>Micrococcales</taxon>
        <taxon>Intrasporangiaceae</taxon>
        <taxon>Marihabitans</taxon>
    </lineage>
</organism>
<dbReference type="GO" id="GO:0015420">
    <property type="term" value="F:ABC-type vitamin B12 transporter activity"/>
    <property type="evidence" value="ECO:0007669"/>
    <property type="project" value="UniProtKB-UniRule"/>
</dbReference>
<evidence type="ECO:0000256" key="4">
    <source>
        <dbReference type="ARBA" id="ARBA00022475"/>
    </source>
</evidence>
<protein>
    <recommendedName>
        <fullName evidence="9">Cobalamin biosynthesis protein CobD</fullName>
    </recommendedName>
</protein>
<keyword evidence="6 9" id="KW-0812">Transmembrane</keyword>
<comment type="function">
    <text evidence="9">Converts cobyric acid to cobinamide by the addition of aminopropanol on the F carboxylic group.</text>
</comment>
<evidence type="ECO:0000256" key="1">
    <source>
        <dbReference type="ARBA" id="ARBA00004651"/>
    </source>
</evidence>
<evidence type="ECO:0000256" key="7">
    <source>
        <dbReference type="ARBA" id="ARBA00022989"/>
    </source>
</evidence>
<gene>
    <name evidence="9" type="primary">cobD</name>
    <name evidence="10" type="ORF">FB557_0224</name>
</gene>
<evidence type="ECO:0000313" key="11">
    <source>
        <dbReference type="Proteomes" id="UP000315628"/>
    </source>
</evidence>
<dbReference type="PANTHER" id="PTHR34308:SF1">
    <property type="entry name" value="COBALAMIN BIOSYNTHESIS PROTEIN CBIB"/>
    <property type="match status" value="1"/>
</dbReference>
<evidence type="ECO:0000256" key="2">
    <source>
        <dbReference type="ARBA" id="ARBA00004953"/>
    </source>
</evidence>
<proteinExistence type="inferred from homology"/>
<dbReference type="GO" id="GO:0005886">
    <property type="term" value="C:plasma membrane"/>
    <property type="evidence" value="ECO:0007669"/>
    <property type="project" value="UniProtKB-SubCell"/>
</dbReference>
<comment type="subcellular location">
    <subcellularLocation>
        <location evidence="1 9">Cell membrane</location>
        <topology evidence="1 9">Multi-pass membrane protein</topology>
    </subcellularLocation>
</comment>
<evidence type="ECO:0000256" key="9">
    <source>
        <dbReference type="HAMAP-Rule" id="MF_00024"/>
    </source>
</evidence>
<dbReference type="UniPathway" id="UPA00148"/>